<comment type="caution">
    <text evidence="2">The sequence shown here is derived from an EMBL/GenBank/DDBJ whole genome shotgun (WGS) entry which is preliminary data.</text>
</comment>
<dbReference type="AlphaFoldDB" id="A0A838CNJ3"/>
<evidence type="ECO:0008006" key="4">
    <source>
        <dbReference type="Google" id="ProtNLM"/>
    </source>
</evidence>
<organism evidence="2 3">
    <name type="scientific">Halobacillus locisalis</name>
    <dbReference type="NCBI Taxonomy" id="220753"/>
    <lineage>
        <taxon>Bacteria</taxon>
        <taxon>Bacillati</taxon>
        <taxon>Bacillota</taxon>
        <taxon>Bacilli</taxon>
        <taxon>Bacillales</taxon>
        <taxon>Bacillaceae</taxon>
        <taxon>Halobacillus</taxon>
    </lineage>
</organism>
<protein>
    <recommendedName>
        <fullName evidence="4">YceG-like family protein</fullName>
    </recommendedName>
</protein>
<gene>
    <name evidence="2" type="ORF">H0266_01645</name>
</gene>
<proteinExistence type="predicted"/>
<evidence type="ECO:0000256" key="1">
    <source>
        <dbReference type="SAM" id="MobiDB-lite"/>
    </source>
</evidence>
<sequence length="156" mass="17422">MKQTIRTFALGLLTATTALGVTYYMEEPSSEPHQKQLTLEDMMTEVEKQGYAVLSNQELTALENDSSPREAPKNSEKEDEEIPETEKVYVYSLDIVQGTTSDDISRKLAQAGIIEKASELEQYMAVNDYSRFIQVGQATIDSDMTLNEIAKAITSK</sequence>
<reference evidence="2 3" key="1">
    <citation type="journal article" date="2004" name="Extremophiles">
        <title>Halobacillus locisalis sp. nov., a halophilic bacterium isolated from a marine solar saltern of the Yellow Sea in Korea.</title>
        <authorList>
            <person name="Yoon J.H."/>
            <person name="Kang K.H."/>
            <person name="Oh T.K."/>
            <person name="Park Y.H."/>
        </authorList>
    </citation>
    <scope>NUCLEOTIDE SEQUENCE [LARGE SCALE GENOMIC DNA]</scope>
    <source>
        <strain evidence="2 3">KCTC 3788</strain>
    </source>
</reference>
<evidence type="ECO:0000313" key="2">
    <source>
        <dbReference type="EMBL" id="MBA2173590.1"/>
    </source>
</evidence>
<feature type="region of interest" description="Disordered" evidence="1">
    <location>
        <begin position="59"/>
        <end position="84"/>
    </location>
</feature>
<dbReference type="Gene3D" id="3.30.1490.480">
    <property type="entry name" value="Endolytic murein transglycosylase"/>
    <property type="match status" value="1"/>
</dbReference>
<keyword evidence="3" id="KW-1185">Reference proteome</keyword>
<evidence type="ECO:0000313" key="3">
    <source>
        <dbReference type="Proteomes" id="UP000571017"/>
    </source>
</evidence>
<dbReference type="RefSeq" id="WP_181470640.1">
    <property type="nucleotide sequence ID" value="NZ_JACEFG010000001.1"/>
</dbReference>
<name>A0A838CNJ3_9BACI</name>
<feature type="compositionally biased region" description="Basic and acidic residues" evidence="1">
    <location>
        <begin position="66"/>
        <end position="76"/>
    </location>
</feature>
<accession>A0A838CNJ3</accession>
<dbReference type="EMBL" id="JACEFG010000001">
    <property type="protein sequence ID" value="MBA2173590.1"/>
    <property type="molecule type" value="Genomic_DNA"/>
</dbReference>
<dbReference type="Proteomes" id="UP000571017">
    <property type="component" value="Unassembled WGS sequence"/>
</dbReference>